<dbReference type="EMBL" id="MLJW01000041">
    <property type="protein sequence ID" value="OIR06714.1"/>
    <property type="molecule type" value="Genomic_DNA"/>
</dbReference>
<organism evidence="2">
    <name type="scientific">mine drainage metagenome</name>
    <dbReference type="NCBI Taxonomy" id="410659"/>
    <lineage>
        <taxon>unclassified sequences</taxon>
        <taxon>metagenomes</taxon>
        <taxon>ecological metagenomes</taxon>
    </lineage>
</organism>
<dbReference type="InterPro" id="IPR050180">
    <property type="entry name" value="RNR_Ribonuclease"/>
</dbReference>
<evidence type="ECO:0000259" key="1">
    <source>
        <dbReference type="SMART" id="SM00955"/>
    </source>
</evidence>
<protein>
    <submittedName>
        <fullName evidence="2">Exoribonuclease 2</fullName>
        <ecNumber evidence="2">3.1.13.1</ecNumber>
    </submittedName>
</protein>
<dbReference type="SMART" id="SM00955">
    <property type="entry name" value="RNB"/>
    <property type="match status" value="1"/>
</dbReference>
<dbReference type="PANTHER" id="PTHR23355">
    <property type="entry name" value="RIBONUCLEASE"/>
    <property type="match status" value="1"/>
</dbReference>
<dbReference type="GO" id="GO:0008859">
    <property type="term" value="F:exoribonuclease II activity"/>
    <property type="evidence" value="ECO:0007669"/>
    <property type="project" value="UniProtKB-EC"/>
</dbReference>
<evidence type="ECO:0000313" key="2">
    <source>
        <dbReference type="EMBL" id="OIR06714.1"/>
    </source>
</evidence>
<dbReference type="AlphaFoldDB" id="A0A1J5SEI0"/>
<dbReference type="Pfam" id="PF00773">
    <property type="entry name" value="RNB"/>
    <property type="match status" value="2"/>
</dbReference>
<reference evidence="2" key="1">
    <citation type="submission" date="2016-10" db="EMBL/GenBank/DDBJ databases">
        <title>Sequence of Gallionella enrichment culture.</title>
        <authorList>
            <person name="Poehlein A."/>
            <person name="Muehling M."/>
            <person name="Daniel R."/>
        </authorList>
    </citation>
    <scope>NUCLEOTIDE SEQUENCE</scope>
</reference>
<gene>
    <name evidence="2" type="primary">rnb_2</name>
    <name evidence="2" type="ORF">GALL_109620</name>
</gene>
<name>A0A1J5SEI0_9ZZZZ</name>
<keyword evidence="2" id="KW-0378">Hydrolase</keyword>
<dbReference type="SUPFAM" id="SSF50249">
    <property type="entry name" value="Nucleic acid-binding proteins"/>
    <property type="match status" value="1"/>
</dbReference>
<dbReference type="GO" id="GO:0006402">
    <property type="term" value="P:mRNA catabolic process"/>
    <property type="evidence" value="ECO:0007669"/>
    <property type="project" value="TreeGrafter"/>
</dbReference>
<sequence>MNVLFEEDGAFRAGTVLADNNTSLQVELASGKRAKVKAANVLLRFAEPAAAELMMRAEAEAGGMDTDFLWEACPEAEFDFSDFARDYYGRAPTPVEAAAALLRLHAAPIYFHRKGRGRFRKAPPEILQAALAGLEKKRQQALAIERMVEALKAGQLPAEFPPLLGQLLYKPDRNRIETRALEAACADTGLSAPRLLERCGALAGSHDYHLGRFLYEYFPQGTGFGQTPTPAEPAGLPRAEVAAFSIDDAHTTEIDDAFSVTRCEQGWQIGIHIAAPGLALRPGDELGAIARSRLSTVYMPGKKITMLPEEVVQRFTLGAGRDCPAISLYLVVAADYSLVGHETRIERVPVVANLRHHDIEPLFNEETLATGLPDFPFGAELKLLWELATVLEAGRGKASTQQNFSDFNFVVDWNQETPAGPGRVAISERRRGSPLDKLVAELMIAANATWGRALADAGISALYRAQSAGKVRMTTVAAPHEGLGVDCYAWSSSPLRRYVDLANQWQLIAWLTGGEPPFAAHSAELLAALRDFELTYAAYAEFQRAMERYWCLRWLLQEGIRQRDASVLRENLVRIDGLPLVLRVPSLPPQERGVRVRLEFEKIDLLEAEIRARLVEILAPAAEVAVNEASVSALEDDILPE</sequence>
<accession>A0A1J5SEI0</accession>
<dbReference type="InterPro" id="IPR012340">
    <property type="entry name" value="NA-bd_OB-fold"/>
</dbReference>
<dbReference type="InterPro" id="IPR001900">
    <property type="entry name" value="RNase_II/R"/>
</dbReference>
<dbReference type="EC" id="3.1.13.1" evidence="2"/>
<dbReference type="PANTHER" id="PTHR23355:SF9">
    <property type="entry name" value="DIS3-LIKE EXONUCLEASE 2"/>
    <property type="match status" value="1"/>
</dbReference>
<proteinExistence type="predicted"/>
<dbReference type="GO" id="GO:0003723">
    <property type="term" value="F:RNA binding"/>
    <property type="evidence" value="ECO:0007669"/>
    <property type="project" value="InterPro"/>
</dbReference>
<comment type="caution">
    <text evidence="2">The sequence shown here is derived from an EMBL/GenBank/DDBJ whole genome shotgun (WGS) entry which is preliminary data.</text>
</comment>
<dbReference type="GO" id="GO:0005829">
    <property type="term" value="C:cytosol"/>
    <property type="evidence" value="ECO:0007669"/>
    <property type="project" value="TreeGrafter"/>
</dbReference>
<feature type="domain" description="RNB" evidence="1">
    <location>
        <begin position="235"/>
        <end position="513"/>
    </location>
</feature>